<dbReference type="AlphaFoldDB" id="A0A1D6EFC2"/>
<dbReference type="Pfam" id="PF16940">
    <property type="entry name" value="Tic110"/>
    <property type="match status" value="1"/>
</dbReference>
<dbReference type="EMBL" id="CM007648">
    <property type="protein sequence ID" value="ONM18892.1"/>
    <property type="molecule type" value="Genomic_DNA"/>
</dbReference>
<evidence type="ECO:0000313" key="1">
    <source>
        <dbReference type="EMBL" id="ONM18892.1"/>
    </source>
</evidence>
<accession>A0A1D6EFC2</accession>
<sequence length="96" mass="10711">MWISRAEYEESGPAIVHRKDSLTQAVEEVNIVIKFNSLLTTLSKHPEADNFARGLGPISLAGEDDHDRRADDLKILYKAYATEVLSDGIVDDKKVI</sequence>
<dbReference type="PANTHER" id="PTHR34935">
    <property type="entry name" value="PROTEIN TIC110, CHLOROPLASTIC"/>
    <property type="match status" value="1"/>
</dbReference>
<name>A0A1D6EFC2_MAIZE</name>
<organism evidence="1">
    <name type="scientific">Zea mays</name>
    <name type="common">Maize</name>
    <dbReference type="NCBI Taxonomy" id="4577"/>
    <lineage>
        <taxon>Eukaryota</taxon>
        <taxon>Viridiplantae</taxon>
        <taxon>Streptophyta</taxon>
        <taxon>Embryophyta</taxon>
        <taxon>Tracheophyta</taxon>
        <taxon>Spermatophyta</taxon>
        <taxon>Magnoliopsida</taxon>
        <taxon>Liliopsida</taxon>
        <taxon>Poales</taxon>
        <taxon>Poaceae</taxon>
        <taxon>PACMAD clade</taxon>
        <taxon>Panicoideae</taxon>
        <taxon>Andropogonodae</taxon>
        <taxon>Andropogoneae</taxon>
        <taxon>Tripsacinae</taxon>
        <taxon>Zea</taxon>
    </lineage>
</organism>
<dbReference type="ExpressionAtlas" id="A0A1D6EFC2">
    <property type="expression patterns" value="baseline and differential"/>
</dbReference>
<reference evidence="1" key="1">
    <citation type="submission" date="2015-12" db="EMBL/GenBank/DDBJ databases">
        <title>Update maize B73 reference genome by single molecule sequencing technologies.</title>
        <authorList>
            <consortium name="Maize Genome Sequencing Project"/>
            <person name="Ware D."/>
        </authorList>
    </citation>
    <scope>NUCLEOTIDE SEQUENCE [LARGE SCALE GENOMIC DNA]</scope>
    <source>
        <tissue evidence="1">Seedling</tissue>
    </source>
</reference>
<protein>
    <submittedName>
        <fullName evidence="1">Protein TIC110 chloroplastic</fullName>
    </submittedName>
</protein>
<gene>
    <name evidence="1" type="ORF">ZEAMMB73_Zm00001d004430</name>
</gene>
<dbReference type="eggNOG" id="KOG1529">
    <property type="taxonomic scope" value="Eukaryota"/>
</dbReference>
<dbReference type="PANTHER" id="PTHR34935:SF3">
    <property type="entry name" value="PROTEIN TIC110, CHLOROPLASTIC"/>
    <property type="match status" value="1"/>
</dbReference>
<dbReference type="InterPro" id="IPR004001">
    <property type="entry name" value="Actin_CS"/>
</dbReference>
<dbReference type="eggNOG" id="KOG0157">
    <property type="taxonomic scope" value="Eukaryota"/>
</dbReference>
<proteinExistence type="predicted"/>
<dbReference type="InterPro" id="IPR031610">
    <property type="entry name" value="TIC110"/>
</dbReference>
<dbReference type="STRING" id="4577.A0A1D6EFC2"/>
<dbReference type="PROSITE" id="PS00432">
    <property type="entry name" value="ACTINS_2"/>
    <property type="match status" value="1"/>
</dbReference>
<dbReference type="PaxDb" id="4577-GRMZM2G017730_P01"/>
<dbReference type="Gene3D" id="3.30.420.40">
    <property type="match status" value="1"/>
</dbReference>
<dbReference type="InParanoid" id="A0A1D6EFC2"/>